<gene>
    <name evidence="2" type="ORF">KTAU_42520</name>
</gene>
<accession>A0A5J4KAQ9</accession>
<comment type="caution">
    <text evidence="2">The sequence shown here is derived from an EMBL/GenBank/DDBJ whole genome shotgun (WGS) entry which is preliminary data.</text>
</comment>
<protein>
    <submittedName>
        <fullName evidence="2">Uncharacterized protein</fullName>
    </submittedName>
</protein>
<sequence length="62" mass="6731">MRKNDGETIDDGPTIYAEAKEQEKPGLSTNGEGGAFQARGYWYWAGAAEAAQITNKRGPRSL</sequence>
<evidence type="ECO:0000313" key="3">
    <source>
        <dbReference type="Proteomes" id="UP000334820"/>
    </source>
</evidence>
<organism evidence="2 3">
    <name type="scientific">Thermogemmatispora aurantia</name>
    <dbReference type="NCBI Taxonomy" id="2045279"/>
    <lineage>
        <taxon>Bacteria</taxon>
        <taxon>Bacillati</taxon>
        <taxon>Chloroflexota</taxon>
        <taxon>Ktedonobacteria</taxon>
        <taxon>Thermogemmatisporales</taxon>
        <taxon>Thermogemmatisporaceae</taxon>
        <taxon>Thermogemmatispora</taxon>
    </lineage>
</organism>
<proteinExistence type="predicted"/>
<evidence type="ECO:0000256" key="1">
    <source>
        <dbReference type="SAM" id="MobiDB-lite"/>
    </source>
</evidence>
<reference evidence="2 3" key="1">
    <citation type="journal article" date="2019" name="Int. J. Syst. Evol. Microbiol.">
        <title>Thermogemmatispora aurantia sp. nov. and Thermogemmatispora argillosa sp. nov., within the class Ktedonobacteria, and emended description of the genus Thermogemmatispora.</title>
        <authorList>
            <person name="Zheng Y."/>
            <person name="Wang C.M."/>
            <person name="Sakai Y."/>
            <person name="Abe K."/>
            <person name="Yokota A."/>
            <person name="Yabe S."/>
        </authorList>
    </citation>
    <scope>NUCLEOTIDE SEQUENCE [LARGE SCALE GENOMIC DNA]</scope>
    <source>
        <strain evidence="2 3">A1-2</strain>
    </source>
</reference>
<feature type="region of interest" description="Disordered" evidence="1">
    <location>
        <begin position="1"/>
        <end position="32"/>
    </location>
</feature>
<name>A0A5J4KAQ9_9CHLR</name>
<dbReference type="EMBL" id="BKZV01000009">
    <property type="protein sequence ID" value="GER85618.1"/>
    <property type="molecule type" value="Genomic_DNA"/>
</dbReference>
<dbReference type="AlphaFoldDB" id="A0A5J4KAQ9"/>
<dbReference type="Proteomes" id="UP000334820">
    <property type="component" value="Unassembled WGS sequence"/>
</dbReference>
<evidence type="ECO:0000313" key="2">
    <source>
        <dbReference type="EMBL" id="GER85618.1"/>
    </source>
</evidence>
<keyword evidence="3" id="KW-1185">Reference proteome</keyword>